<dbReference type="AlphaFoldDB" id="D6XT66"/>
<dbReference type="STRING" id="439292.Bsel_1490"/>
<keyword evidence="4" id="KW-1185">Reference proteome</keyword>
<protein>
    <submittedName>
        <fullName evidence="3">Uncharacterized protein</fullName>
    </submittedName>
</protein>
<proteinExistence type="predicted"/>
<name>D6XT66_BACIE</name>
<gene>
    <name evidence="3" type="ordered locus">Bsel_1490</name>
</gene>
<feature type="coiled-coil region" evidence="1">
    <location>
        <begin position="44"/>
        <end position="95"/>
    </location>
</feature>
<evidence type="ECO:0000256" key="2">
    <source>
        <dbReference type="SAM" id="SignalP"/>
    </source>
</evidence>
<evidence type="ECO:0000313" key="4">
    <source>
        <dbReference type="Proteomes" id="UP000000271"/>
    </source>
</evidence>
<keyword evidence="1" id="KW-0175">Coiled coil</keyword>
<evidence type="ECO:0000256" key="1">
    <source>
        <dbReference type="SAM" id="Coils"/>
    </source>
</evidence>
<reference evidence="3" key="1">
    <citation type="submission" date="2009-10" db="EMBL/GenBank/DDBJ databases">
        <title>Complete sequence of Bacillus selenitireducens MLS10.</title>
        <authorList>
            <consortium name="US DOE Joint Genome Institute"/>
            <person name="Lucas S."/>
            <person name="Copeland A."/>
            <person name="Lapidus A."/>
            <person name="Glavina del Rio T."/>
            <person name="Dalin E."/>
            <person name="Tice H."/>
            <person name="Bruce D."/>
            <person name="Goodwin L."/>
            <person name="Pitluck S."/>
            <person name="Sims D."/>
            <person name="Brettin T."/>
            <person name="Detter J.C."/>
            <person name="Han C."/>
            <person name="Larimer F."/>
            <person name="Land M."/>
            <person name="Hauser L."/>
            <person name="Kyrpides N."/>
            <person name="Ovchinnikova G."/>
            <person name="Stolz J."/>
        </authorList>
    </citation>
    <scope>NUCLEOTIDE SEQUENCE [LARGE SCALE GENOMIC DNA]</scope>
    <source>
        <strain evidence="3">MLS10</strain>
    </source>
</reference>
<evidence type="ECO:0000313" key="3">
    <source>
        <dbReference type="EMBL" id="ADH99002.1"/>
    </source>
</evidence>
<organism evidence="3 4">
    <name type="scientific">Bacillus selenitireducens (strain ATCC 700615 / DSM 15326 / MLS10)</name>
    <dbReference type="NCBI Taxonomy" id="439292"/>
    <lineage>
        <taxon>Bacteria</taxon>
        <taxon>Bacillati</taxon>
        <taxon>Bacillota</taxon>
        <taxon>Bacilli</taxon>
        <taxon>Bacillales</taxon>
        <taxon>Bacillaceae</taxon>
        <taxon>Salisediminibacterium</taxon>
    </lineage>
</organism>
<dbReference type="PROSITE" id="PS51257">
    <property type="entry name" value="PROKAR_LIPOPROTEIN"/>
    <property type="match status" value="1"/>
</dbReference>
<sequence length="227" mass="26695">MNKGKWTNRITGLLLLLLALTVTACETESGENWSANVDQEEYNEDDLETLISTNEKLVDRLEEKMDENRTLRAEFEELEAENTELKEDLLTYRQQTLETEQYVNRLLETRIEIDDTVRAFFMAMHERNLAELDQMTSDRITVDGERELLVVTGQGAEETDRSFHFLQVDTFISMRQINMDYDRNDDYFHVVYGLYNLEEEAFNRTAAVQIEFILDDGNWIVDTITYQ</sequence>
<dbReference type="OrthoDB" id="2883880at2"/>
<dbReference type="EMBL" id="CP001791">
    <property type="protein sequence ID" value="ADH99002.1"/>
    <property type="molecule type" value="Genomic_DNA"/>
</dbReference>
<dbReference type="Proteomes" id="UP000000271">
    <property type="component" value="Chromosome"/>
</dbReference>
<accession>D6XT66</accession>
<feature type="signal peptide" evidence="2">
    <location>
        <begin position="1"/>
        <end position="24"/>
    </location>
</feature>
<dbReference type="HOGENOM" id="CLU_1217838_0_0_9"/>
<keyword evidence="2" id="KW-0732">Signal</keyword>
<dbReference type="RefSeq" id="WP_013172426.1">
    <property type="nucleotide sequence ID" value="NC_014219.1"/>
</dbReference>
<feature type="chain" id="PRO_5038374708" evidence="2">
    <location>
        <begin position="25"/>
        <end position="227"/>
    </location>
</feature>
<dbReference type="KEGG" id="bse:Bsel_1490"/>